<evidence type="ECO:0000256" key="3">
    <source>
        <dbReference type="ARBA" id="ARBA00022603"/>
    </source>
</evidence>
<dbReference type="InterPro" id="IPR029063">
    <property type="entry name" value="SAM-dependent_MTases_sf"/>
</dbReference>
<gene>
    <name evidence="7" type="ORF">GCM10009765_17450</name>
</gene>
<accession>A0ABP4SAE1</accession>
<dbReference type="SUPFAM" id="SSF53335">
    <property type="entry name" value="S-adenosyl-L-methionine-dependent methyltransferases"/>
    <property type="match status" value="1"/>
</dbReference>
<dbReference type="RefSeq" id="WP_344308746.1">
    <property type="nucleotide sequence ID" value="NZ_BAAANY010000007.1"/>
</dbReference>
<evidence type="ECO:0000256" key="6">
    <source>
        <dbReference type="RuleBase" id="RU362030"/>
    </source>
</evidence>
<dbReference type="NCBIfam" id="TIGR00027">
    <property type="entry name" value="mthyl_TIGR00027"/>
    <property type="match status" value="1"/>
</dbReference>
<organism evidence="7 8">
    <name type="scientific">Fodinicola feengrottensis</name>
    <dbReference type="NCBI Taxonomy" id="435914"/>
    <lineage>
        <taxon>Bacteria</taxon>
        <taxon>Bacillati</taxon>
        <taxon>Actinomycetota</taxon>
        <taxon>Actinomycetes</taxon>
        <taxon>Mycobacteriales</taxon>
        <taxon>Fodinicola</taxon>
    </lineage>
</organism>
<dbReference type="GO" id="GO:0008168">
    <property type="term" value="F:methyltransferase activity"/>
    <property type="evidence" value="ECO:0007669"/>
    <property type="project" value="UniProtKB-KW"/>
</dbReference>
<evidence type="ECO:0000313" key="7">
    <source>
        <dbReference type="EMBL" id="GAA1668560.1"/>
    </source>
</evidence>
<evidence type="ECO:0000256" key="1">
    <source>
        <dbReference type="ARBA" id="ARBA00003907"/>
    </source>
</evidence>
<keyword evidence="3 6" id="KW-0489">Methyltransferase</keyword>
<comment type="function">
    <text evidence="1 6">Exhibits S-adenosyl-L-methionine-dependent methyltransferase activity.</text>
</comment>
<dbReference type="Proteomes" id="UP001500618">
    <property type="component" value="Unassembled WGS sequence"/>
</dbReference>
<dbReference type="Gene3D" id="3.40.50.150">
    <property type="entry name" value="Vaccinia Virus protein VP39"/>
    <property type="match status" value="1"/>
</dbReference>
<evidence type="ECO:0000256" key="2">
    <source>
        <dbReference type="ARBA" id="ARBA00008138"/>
    </source>
</evidence>
<dbReference type="InterPro" id="IPR007213">
    <property type="entry name" value="Ppm1/Ppm2/Tcmp"/>
</dbReference>
<evidence type="ECO:0000256" key="5">
    <source>
        <dbReference type="ARBA" id="ARBA00022691"/>
    </source>
</evidence>
<keyword evidence="8" id="KW-1185">Reference proteome</keyword>
<dbReference type="PANTHER" id="PTHR43619">
    <property type="entry name" value="S-ADENOSYL-L-METHIONINE-DEPENDENT METHYLTRANSFERASE YKTD-RELATED"/>
    <property type="match status" value="1"/>
</dbReference>
<name>A0ABP4SAE1_9ACTN</name>
<dbReference type="PANTHER" id="PTHR43619:SF2">
    <property type="entry name" value="S-ADENOSYL-L-METHIONINE-DEPENDENT METHYLTRANSFERASES SUPERFAMILY PROTEIN"/>
    <property type="match status" value="1"/>
</dbReference>
<keyword evidence="4" id="KW-0808">Transferase</keyword>
<reference evidence="8" key="1">
    <citation type="journal article" date="2019" name="Int. J. Syst. Evol. Microbiol.">
        <title>The Global Catalogue of Microorganisms (GCM) 10K type strain sequencing project: providing services to taxonomists for standard genome sequencing and annotation.</title>
        <authorList>
            <consortium name="The Broad Institute Genomics Platform"/>
            <consortium name="The Broad Institute Genome Sequencing Center for Infectious Disease"/>
            <person name="Wu L."/>
            <person name="Ma J."/>
        </authorList>
    </citation>
    <scope>NUCLEOTIDE SEQUENCE [LARGE SCALE GENOMIC DNA]</scope>
    <source>
        <strain evidence="8">JCM 14718</strain>
    </source>
</reference>
<dbReference type="EMBL" id="BAAANY010000007">
    <property type="protein sequence ID" value="GAA1668560.1"/>
    <property type="molecule type" value="Genomic_DNA"/>
</dbReference>
<evidence type="ECO:0000313" key="8">
    <source>
        <dbReference type="Proteomes" id="UP001500618"/>
    </source>
</evidence>
<dbReference type="InterPro" id="IPR011610">
    <property type="entry name" value="SAM_mthyl_Trfase_ML2640-like"/>
</dbReference>
<evidence type="ECO:0000256" key="4">
    <source>
        <dbReference type="ARBA" id="ARBA00022679"/>
    </source>
</evidence>
<dbReference type="EC" id="2.1.1.-" evidence="6"/>
<dbReference type="GO" id="GO:0032259">
    <property type="term" value="P:methylation"/>
    <property type="evidence" value="ECO:0007669"/>
    <property type="project" value="UniProtKB-KW"/>
</dbReference>
<dbReference type="Pfam" id="PF04072">
    <property type="entry name" value="LCM"/>
    <property type="match status" value="1"/>
</dbReference>
<sequence>MTRSAPVGVGLTALAMAQERRIESRRADRLFEDPLAEAFVLAAAGTGDDSGVPGLGGDLGVGDLVPEMCGFVPLRTRYFDDQLRDAVRADLRQIVILAAGLDGRAYRLDLPPDVSVFELDTPDLMAFKAPVVEAAGVRPNGPHSVIGVDLREDFGPALLSAGFEPAERTLWLVEGLLPYLRLADIDLLMARVGGLSRAGSRMVTDEMTTGIDAMIGGRAEVAALTRVGASWLSRIDDPVGWFASHGWKARVADMDAFAAGLGRDRPPMLDARDAMAAVWVAAAELG</sequence>
<keyword evidence="5 6" id="KW-0949">S-adenosyl-L-methionine</keyword>
<protein>
    <recommendedName>
        <fullName evidence="6">S-adenosyl-L-methionine-dependent methyltransferase</fullName>
        <ecNumber evidence="6">2.1.1.-</ecNumber>
    </recommendedName>
</protein>
<comment type="caution">
    <text evidence="7">The sequence shown here is derived from an EMBL/GenBank/DDBJ whole genome shotgun (WGS) entry which is preliminary data.</text>
</comment>
<comment type="similarity">
    <text evidence="2 6">Belongs to the UPF0677 family.</text>
</comment>
<proteinExistence type="inferred from homology"/>